<evidence type="ECO:0000256" key="2">
    <source>
        <dbReference type="ARBA" id="ARBA00022679"/>
    </source>
</evidence>
<comment type="similarity">
    <text evidence="6">Belongs to the DNA polymerase HolA subunit family.</text>
</comment>
<keyword evidence="9" id="KW-1185">Reference proteome</keyword>
<gene>
    <name evidence="8" type="ORF">CG50_12430</name>
</gene>
<dbReference type="InterPro" id="IPR005790">
    <property type="entry name" value="DNA_polIII_delta"/>
</dbReference>
<keyword evidence="4" id="KW-0235">DNA replication</keyword>
<dbReference type="Gene3D" id="1.20.272.10">
    <property type="match status" value="1"/>
</dbReference>
<dbReference type="NCBIfam" id="TIGR01128">
    <property type="entry name" value="holA"/>
    <property type="match status" value="1"/>
</dbReference>
<dbReference type="OrthoDB" id="9804983at2"/>
<dbReference type="eggNOG" id="COG1466">
    <property type="taxonomic scope" value="Bacteria"/>
</dbReference>
<dbReference type="Proteomes" id="UP000028824">
    <property type="component" value="Unassembled WGS sequence"/>
</dbReference>
<keyword evidence="3" id="KW-0548">Nucleotidyltransferase</keyword>
<dbReference type="GO" id="GO:0009360">
    <property type="term" value="C:DNA polymerase III complex"/>
    <property type="evidence" value="ECO:0007669"/>
    <property type="project" value="TreeGrafter"/>
</dbReference>
<accession>A0A086Y3Z2</accession>
<dbReference type="STRING" id="1105367.CG50_12430"/>
<dbReference type="PANTHER" id="PTHR34388:SF1">
    <property type="entry name" value="DNA POLYMERASE III SUBUNIT DELTA"/>
    <property type="match status" value="1"/>
</dbReference>
<evidence type="ECO:0000256" key="7">
    <source>
        <dbReference type="ARBA" id="ARBA00049244"/>
    </source>
</evidence>
<protein>
    <recommendedName>
        <fullName evidence="1">DNA-directed DNA polymerase</fullName>
        <ecNumber evidence="1">2.7.7.7</ecNumber>
    </recommendedName>
</protein>
<evidence type="ECO:0000313" key="8">
    <source>
        <dbReference type="EMBL" id="KFI28992.1"/>
    </source>
</evidence>
<proteinExistence type="inferred from homology"/>
<comment type="caution">
    <text evidence="8">The sequence shown here is derived from an EMBL/GenBank/DDBJ whole genome shotgun (WGS) entry which is preliminary data.</text>
</comment>
<organism evidence="8 9">
    <name type="scientific">Paenirhodobacter enshiensis</name>
    <dbReference type="NCBI Taxonomy" id="1105367"/>
    <lineage>
        <taxon>Bacteria</taxon>
        <taxon>Pseudomonadati</taxon>
        <taxon>Pseudomonadota</taxon>
        <taxon>Alphaproteobacteria</taxon>
        <taxon>Rhodobacterales</taxon>
        <taxon>Rhodobacter group</taxon>
        <taxon>Paenirhodobacter</taxon>
    </lineage>
</organism>
<keyword evidence="5" id="KW-0239">DNA-directed DNA polymerase</keyword>
<evidence type="ECO:0000256" key="3">
    <source>
        <dbReference type="ARBA" id="ARBA00022695"/>
    </source>
</evidence>
<keyword evidence="2" id="KW-0808">Transferase</keyword>
<dbReference type="GO" id="GO:0006261">
    <property type="term" value="P:DNA-templated DNA replication"/>
    <property type="evidence" value="ECO:0007669"/>
    <property type="project" value="TreeGrafter"/>
</dbReference>
<dbReference type="Gene3D" id="3.40.50.300">
    <property type="entry name" value="P-loop containing nucleotide triphosphate hydrolases"/>
    <property type="match status" value="1"/>
</dbReference>
<dbReference type="GO" id="GO:0003887">
    <property type="term" value="F:DNA-directed DNA polymerase activity"/>
    <property type="evidence" value="ECO:0007669"/>
    <property type="project" value="UniProtKB-KW"/>
</dbReference>
<evidence type="ECO:0000313" key="9">
    <source>
        <dbReference type="Proteomes" id="UP000028824"/>
    </source>
</evidence>
<dbReference type="EC" id="2.7.7.7" evidence="1"/>
<dbReference type="InterPro" id="IPR027417">
    <property type="entry name" value="P-loop_NTPase"/>
</dbReference>
<dbReference type="InterPro" id="IPR008921">
    <property type="entry name" value="DNA_pol3_clamp-load_cplx_C"/>
</dbReference>
<comment type="catalytic activity">
    <reaction evidence="7">
        <text>DNA(n) + a 2'-deoxyribonucleoside 5'-triphosphate = DNA(n+1) + diphosphate</text>
        <dbReference type="Rhea" id="RHEA:22508"/>
        <dbReference type="Rhea" id="RHEA-COMP:17339"/>
        <dbReference type="Rhea" id="RHEA-COMP:17340"/>
        <dbReference type="ChEBI" id="CHEBI:33019"/>
        <dbReference type="ChEBI" id="CHEBI:61560"/>
        <dbReference type="ChEBI" id="CHEBI:173112"/>
        <dbReference type="EC" id="2.7.7.7"/>
    </reaction>
</comment>
<dbReference type="PANTHER" id="PTHR34388">
    <property type="entry name" value="DNA POLYMERASE III SUBUNIT DELTA"/>
    <property type="match status" value="1"/>
</dbReference>
<name>A0A086Y3Z2_9RHOB</name>
<sequence length="340" mass="36627">MKLTGIAASRYFSRPDPARAALLIFGADAMRVALRRQEAVAALLGPKGEEEMRLTRIPGSDLRKDGAALLDAMKAVGFFPGQRVVLVEDATDTAAPACTAALSDWRPGDAHMVITAGNLTAKSALRKLFEGSGSAVSIGIYDDPPSREEVEDILKAAGLRQLSPDAMTDLLALSRALDPGDFRRTVEKIALYKWNDPSPLTPAEIAANAPATIEADLDDLLAVVAEGRAQELGPMMRRIEGQGILPVTIAITMMRHFKALHSVASDPGGPGAGIGKLRPPVFGPRRDKMQAQAQKWGMFRLEDALKHLIETDLTLRSSSKAPQEALLERALLRITMMARH</sequence>
<dbReference type="AlphaFoldDB" id="A0A086Y3Z2"/>
<evidence type="ECO:0000256" key="4">
    <source>
        <dbReference type="ARBA" id="ARBA00022705"/>
    </source>
</evidence>
<dbReference type="SUPFAM" id="SSF48019">
    <property type="entry name" value="post-AAA+ oligomerization domain-like"/>
    <property type="match status" value="1"/>
</dbReference>
<evidence type="ECO:0000256" key="6">
    <source>
        <dbReference type="ARBA" id="ARBA00034754"/>
    </source>
</evidence>
<dbReference type="RefSeq" id="WP_036635540.1">
    <property type="nucleotide sequence ID" value="NZ_JFZB01000005.1"/>
</dbReference>
<evidence type="ECO:0000256" key="5">
    <source>
        <dbReference type="ARBA" id="ARBA00022932"/>
    </source>
</evidence>
<dbReference type="GO" id="GO:0003677">
    <property type="term" value="F:DNA binding"/>
    <property type="evidence" value="ECO:0007669"/>
    <property type="project" value="InterPro"/>
</dbReference>
<evidence type="ECO:0000256" key="1">
    <source>
        <dbReference type="ARBA" id="ARBA00012417"/>
    </source>
</evidence>
<dbReference type="EMBL" id="JFZB01000005">
    <property type="protein sequence ID" value="KFI28992.1"/>
    <property type="molecule type" value="Genomic_DNA"/>
</dbReference>
<reference evidence="8 9" key="1">
    <citation type="submission" date="2014-03" db="EMBL/GenBank/DDBJ databases">
        <title>Genome of Paenirhodobacter enshiensis DW2-9.</title>
        <authorList>
            <person name="Wang D."/>
            <person name="Wang G."/>
        </authorList>
    </citation>
    <scope>NUCLEOTIDE SEQUENCE [LARGE SCALE GENOMIC DNA]</scope>
    <source>
        <strain evidence="8 9">DW2-9</strain>
    </source>
</reference>